<keyword evidence="1" id="KW-1133">Transmembrane helix</keyword>
<feature type="transmembrane region" description="Helical" evidence="1">
    <location>
        <begin position="245"/>
        <end position="268"/>
    </location>
</feature>
<reference evidence="2 3" key="1">
    <citation type="journal article" date="2016" name="Mol. Biol. Evol.">
        <title>Comparative Genomics of Early-Diverging Mushroom-Forming Fungi Provides Insights into the Origins of Lignocellulose Decay Capabilities.</title>
        <authorList>
            <person name="Nagy L.G."/>
            <person name="Riley R."/>
            <person name="Tritt A."/>
            <person name="Adam C."/>
            <person name="Daum C."/>
            <person name="Floudas D."/>
            <person name="Sun H."/>
            <person name="Yadav J.S."/>
            <person name="Pangilinan J."/>
            <person name="Larsson K.H."/>
            <person name="Matsuura K."/>
            <person name="Barry K."/>
            <person name="Labutti K."/>
            <person name="Kuo R."/>
            <person name="Ohm R.A."/>
            <person name="Bhattacharya S.S."/>
            <person name="Shirouzu T."/>
            <person name="Yoshinaga Y."/>
            <person name="Martin F.M."/>
            <person name="Grigoriev I.V."/>
            <person name="Hibbett D.S."/>
        </authorList>
    </citation>
    <scope>NUCLEOTIDE SEQUENCE [LARGE SCALE GENOMIC DNA]</scope>
    <source>
        <strain evidence="2 3">HHB10207 ss-3</strain>
    </source>
</reference>
<feature type="transmembrane region" description="Helical" evidence="1">
    <location>
        <begin position="142"/>
        <end position="163"/>
    </location>
</feature>
<protein>
    <recommendedName>
        <fullName evidence="4">G-protein coupled receptors family 1 profile domain-containing protein</fullName>
    </recommendedName>
</protein>
<keyword evidence="1" id="KW-0812">Transmembrane</keyword>
<evidence type="ECO:0008006" key="4">
    <source>
        <dbReference type="Google" id="ProtNLM"/>
    </source>
</evidence>
<feature type="transmembrane region" description="Helical" evidence="1">
    <location>
        <begin position="106"/>
        <end position="130"/>
    </location>
</feature>
<evidence type="ECO:0000256" key="1">
    <source>
        <dbReference type="SAM" id="Phobius"/>
    </source>
</evidence>
<dbReference type="EMBL" id="KV428162">
    <property type="protein sequence ID" value="KZT34872.1"/>
    <property type="molecule type" value="Genomic_DNA"/>
</dbReference>
<feature type="transmembrane region" description="Helical" evidence="1">
    <location>
        <begin position="215"/>
        <end position="239"/>
    </location>
</feature>
<sequence length="329" mass="36512">MDAANESNGVPCDIFESFGTKPWGILLEAFLTAFSYGMIVVLFLVTSILLFKSHKNHPKFNLLIFILFMSFVLNTSQIALVVLSAFQRTSIQNSCALNGTTLVPSLTWISIFSEVLLTAQIFMSDTFLLYRTWVLWNRKFNLKVILFPLVLDILVFVVATVGWLPQIWHIPVPNVPIVVALSLVSTVWCTVAITNRLIHVHAPRIKTNHSLAKLAVAYSLQSGLLYTLALLTCIFSSFTVSAIDLIPIALPNCIIALSIYLLFVELILVKSLNHPGMIAPMRQGSLDQEIRELERLENNEVHRTHAGNVTDDPVLELMLAGTAGPTIGL</sequence>
<feature type="transmembrane region" description="Helical" evidence="1">
    <location>
        <begin position="25"/>
        <end position="50"/>
    </location>
</feature>
<keyword evidence="3" id="KW-1185">Reference proteome</keyword>
<dbReference type="AlphaFoldDB" id="A0A166A1R6"/>
<dbReference type="Proteomes" id="UP000076798">
    <property type="component" value="Unassembled WGS sequence"/>
</dbReference>
<proteinExistence type="predicted"/>
<evidence type="ECO:0000313" key="3">
    <source>
        <dbReference type="Proteomes" id="UP000076798"/>
    </source>
</evidence>
<gene>
    <name evidence="2" type="ORF">SISSUDRAFT_228575</name>
</gene>
<name>A0A166A1R6_9AGAM</name>
<accession>A0A166A1R6</accession>
<evidence type="ECO:0000313" key="2">
    <source>
        <dbReference type="EMBL" id="KZT34872.1"/>
    </source>
</evidence>
<organism evidence="2 3">
    <name type="scientific">Sistotremastrum suecicum HHB10207 ss-3</name>
    <dbReference type="NCBI Taxonomy" id="1314776"/>
    <lineage>
        <taxon>Eukaryota</taxon>
        <taxon>Fungi</taxon>
        <taxon>Dikarya</taxon>
        <taxon>Basidiomycota</taxon>
        <taxon>Agaricomycotina</taxon>
        <taxon>Agaricomycetes</taxon>
        <taxon>Sistotremastrales</taxon>
        <taxon>Sistotremastraceae</taxon>
        <taxon>Sistotremastrum</taxon>
    </lineage>
</organism>
<keyword evidence="1" id="KW-0472">Membrane</keyword>
<feature type="transmembrane region" description="Helical" evidence="1">
    <location>
        <begin position="62"/>
        <end position="86"/>
    </location>
</feature>
<feature type="transmembrane region" description="Helical" evidence="1">
    <location>
        <begin position="175"/>
        <end position="194"/>
    </location>
</feature>